<dbReference type="Gene3D" id="3.60.130.10">
    <property type="entry name" value="Clavaminate synthase-like"/>
    <property type="match status" value="1"/>
</dbReference>
<evidence type="ECO:0000256" key="4">
    <source>
        <dbReference type="ARBA" id="ARBA00022964"/>
    </source>
</evidence>
<evidence type="ECO:0000256" key="6">
    <source>
        <dbReference type="ARBA" id="ARBA00023004"/>
    </source>
</evidence>
<protein>
    <recommendedName>
        <fullName evidence="8">TauD/TfdA-like domain-containing protein</fullName>
    </recommendedName>
</protein>
<accession>A0A0F7ZIV4</accession>
<dbReference type="SUPFAM" id="SSF51197">
    <property type="entry name" value="Clavaminate synthase-like"/>
    <property type="match status" value="1"/>
</dbReference>
<sequence length="290" mass="32523">MAERQTSETTTRQVDESTKFNLGLRSEHKPLSEADKNEVTGTETYPPASYPNYLPVWEVPQAKYAPLEPFDFVDRSVGADEAFPDLLCPGTKIRNLTATLGAEISGIQLSQLSTQGKDQLALLVNRKKVLVYHEQDFADLPTCIGEADDYCRYFGRLFSHSHSEFFDLHTHSMAWHSDNSFDVQPAGVTFLYALEVPDEGGDTMFVDTERAYERLSPAAQKFFESLKAVHTSRDQAARAVVGGGYVRREPLDAVHPVVRTNPATGKKALFVNPQYTRRVMGLKKEESDHF</sequence>
<dbReference type="GO" id="GO:0005737">
    <property type="term" value="C:cytoplasm"/>
    <property type="evidence" value="ECO:0007669"/>
    <property type="project" value="TreeGrafter"/>
</dbReference>
<dbReference type="InterPro" id="IPR042098">
    <property type="entry name" value="TauD-like_sf"/>
</dbReference>
<dbReference type="InterPro" id="IPR051323">
    <property type="entry name" value="AtsK-like"/>
</dbReference>
<keyword evidence="6" id="KW-0408">Iron</keyword>
<dbReference type="InterPro" id="IPR003819">
    <property type="entry name" value="TauD/TfdA-like"/>
</dbReference>
<comment type="cofactor">
    <cofactor evidence="1">
        <name>Fe(2+)</name>
        <dbReference type="ChEBI" id="CHEBI:29033"/>
    </cofactor>
</comment>
<comment type="similarity">
    <text evidence="2">Belongs to the TfdA dioxygenase family.</text>
</comment>
<dbReference type="AlphaFoldDB" id="A0A0F7ZIV4"/>
<gene>
    <name evidence="9" type="ORF">HIM_06684</name>
</gene>
<feature type="domain" description="TauD/TfdA-like" evidence="8">
    <location>
        <begin position="93"/>
        <end position="289"/>
    </location>
</feature>
<dbReference type="Pfam" id="PF02668">
    <property type="entry name" value="TauD"/>
    <property type="match status" value="1"/>
</dbReference>
<feature type="region of interest" description="Disordered" evidence="7">
    <location>
        <begin position="1"/>
        <end position="45"/>
    </location>
</feature>
<dbReference type="GO" id="GO:0016706">
    <property type="term" value="F:2-oxoglutarate-dependent dioxygenase activity"/>
    <property type="evidence" value="ECO:0007669"/>
    <property type="project" value="TreeGrafter"/>
</dbReference>
<name>A0A0F7ZIV4_9HYPO</name>
<evidence type="ECO:0000256" key="5">
    <source>
        <dbReference type="ARBA" id="ARBA00023002"/>
    </source>
</evidence>
<evidence type="ECO:0000259" key="8">
    <source>
        <dbReference type="Pfam" id="PF02668"/>
    </source>
</evidence>
<proteinExistence type="inferred from homology"/>
<evidence type="ECO:0000256" key="7">
    <source>
        <dbReference type="SAM" id="MobiDB-lite"/>
    </source>
</evidence>
<reference evidence="9 10" key="1">
    <citation type="journal article" date="2014" name="Genome Biol. Evol.">
        <title>Comparative genomics and transcriptomics analyses reveal divergent lifestyle features of nematode endoparasitic fungus Hirsutella minnesotensis.</title>
        <authorList>
            <person name="Lai Y."/>
            <person name="Liu K."/>
            <person name="Zhang X."/>
            <person name="Zhang X."/>
            <person name="Li K."/>
            <person name="Wang N."/>
            <person name="Shu C."/>
            <person name="Wu Y."/>
            <person name="Wang C."/>
            <person name="Bushley K.E."/>
            <person name="Xiang M."/>
            <person name="Liu X."/>
        </authorList>
    </citation>
    <scope>NUCLEOTIDE SEQUENCE [LARGE SCALE GENOMIC DNA]</scope>
    <source>
        <strain evidence="9 10">3608</strain>
    </source>
</reference>
<keyword evidence="3" id="KW-0479">Metal-binding</keyword>
<feature type="compositionally biased region" description="Basic and acidic residues" evidence="7">
    <location>
        <begin position="25"/>
        <end position="38"/>
    </location>
</feature>
<dbReference type="PANTHER" id="PTHR30468:SF1">
    <property type="entry name" value="ALPHA-KETOGLUTARATE-DEPENDENT SULFONATE DIOXYGENASE"/>
    <property type="match status" value="1"/>
</dbReference>
<keyword evidence="4" id="KW-0223">Dioxygenase</keyword>
<dbReference type="PANTHER" id="PTHR30468">
    <property type="entry name" value="ALPHA-KETOGLUTARATE-DEPENDENT SULFONATE DIOXYGENASE"/>
    <property type="match status" value="1"/>
</dbReference>
<keyword evidence="10" id="KW-1185">Reference proteome</keyword>
<dbReference type="Proteomes" id="UP000054481">
    <property type="component" value="Unassembled WGS sequence"/>
</dbReference>
<evidence type="ECO:0000256" key="1">
    <source>
        <dbReference type="ARBA" id="ARBA00001954"/>
    </source>
</evidence>
<dbReference type="OrthoDB" id="10257314at2759"/>
<dbReference type="EMBL" id="KQ030530">
    <property type="protein sequence ID" value="KJZ74016.1"/>
    <property type="molecule type" value="Genomic_DNA"/>
</dbReference>
<evidence type="ECO:0000256" key="3">
    <source>
        <dbReference type="ARBA" id="ARBA00022723"/>
    </source>
</evidence>
<evidence type="ECO:0000313" key="10">
    <source>
        <dbReference type="Proteomes" id="UP000054481"/>
    </source>
</evidence>
<evidence type="ECO:0000256" key="2">
    <source>
        <dbReference type="ARBA" id="ARBA00005896"/>
    </source>
</evidence>
<keyword evidence="5" id="KW-0560">Oxidoreductase</keyword>
<organism evidence="9 10">
    <name type="scientific">Hirsutella minnesotensis 3608</name>
    <dbReference type="NCBI Taxonomy" id="1043627"/>
    <lineage>
        <taxon>Eukaryota</taxon>
        <taxon>Fungi</taxon>
        <taxon>Dikarya</taxon>
        <taxon>Ascomycota</taxon>
        <taxon>Pezizomycotina</taxon>
        <taxon>Sordariomycetes</taxon>
        <taxon>Hypocreomycetidae</taxon>
        <taxon>Hypocreales</taxon>
        <taxon>Ophiocordycipitaceae</taxon>
        <taxon>Hirsutella</taxon>
    </lineage>
</organism>
<dbReference type="GO" id="GO:0046872">
    <property type="term" value="F:metal ion binding"/>
    <property type="evidence" value="ECO:0007669"/>
    <property type="project" value="UniProtKB-KW"/>
</dbReference>
<evidence type="ECO:0000313" key="9">
    <source>
        <dbReference type="EMBL" id="KJZ74016.1"/>
    </source>
</evidence>